<dbReference type="Pfam" id="PF14070">
    <property type="entry name" value="YjfB_motility"/>
    <property type="match status" value="1"/>
</dbReference>
<dbReference type="EMBL" id="JAMAST010000041">
    <property type="protein sequence ID" value="MCL1633014.1"/>
    <property type="molecule type" value="Genomic_DNA"/>
</dbReference>
<organism evidence="1 2">
    <name type="scientific">Sporolactobacillus mangiferae</name>
    <dbReference type="NCBI Taxonomy" id="2940498"/>
    <lineage>
        <taxon>Bacteria</taxon>
        <taxon>Bacillati</taxon>
        <taxon>Bacillota</taxon>
        <taxon>Bacilli</taxon>
        <taxon>Bacillales</taxon>
        <taxon>Sporolactobacillaceae</taxon>
        <taxon>Sporolactobacillus</taxon>
    </lineage>
</organism>
<protein>
    <submittedName>
        <fullName evidence="1">YjfB family protein</fullName>
    </submittedName>
</protein>
<dbReference type="Proteomes" id="UP001203004">
    <property type="component" value="Unassembled WGS sequence"/>
</dbReference>
<evidence type="ECO:0000313" key="1">
    <source>
        <dbReference type="EMBL" id="MCL1633014.1"/>
    </source>
</evidence>
<reference evidence="1 2" key="1">
    <citation type="submission" date="2022-05" db="EMBL/GenBank/DDBJ databases">
        <title>Sporolactobacillus sp nov CPB3-1, isolated from tree bark (Mangifera indica L.).</title>
        <authorList>
            <person name="Phuengjayaem S."/>
            <person name="Tanasupawat S."/>
        </authorList>
    </citation>
    <scope>NUCLEOTIDE SEQUENCE [LARGE SCALE GENOMIC DNA]</scope>
    <source>
        <strain evidence="1 2">CPB3-1</strain>
    </source>
</reference>
<gene>
    <name evidence="1" type="ORF">M3N64_13920</name>
</gene>
<dbReference type="RefSeq" id="WP_249104269.1">
    <property type="nucleotide sequence ID" value="NZ_JAMAST010000041.1"/>
</dbReference>
<name>A0ABT0MDS0_9BACL</name>
<accession>A0ABT0MDS0</accession>
<keyword evidence="2" id="KW-1185">Reference proteome</keyword>
<sequence length="57" mass="5871">MDVASASIGYHQALLSQDVSLAVTKLALNSAQQSGAQLVETLQASDSNLGNIIDLKA</sequence>
<evidence type="ECO:0000313" key="2">
    <source>
        <dbReference type="Proteomes" id="UP001203004"/>
    </source>
</evidence>
<dbReference type="InterPro" id="IPR025906">
    <property type="entry name" value="YjfB_motility"/>
</dbReference>
<proteinExistence type="predicted"/>
<comment type="caution">
    <text evidence="1">The sequence shown here is derived from an EMBL/GenBank/DDBJ whole genome shotgun (WGS) entry which is preliminary data.</text>
</comment>